<reference evidence="7 8" key="1">
    <citation type="submission" date="2017-11" db="EMBL/GenBank/DDBJ databases">
        <title>De-novo sequencing of pomegranate (Punica granatum L.) genome.</title>
        <authorList>
            <person name="Akparov Z."/>
            <person name="Amiraslanov A."/>
            <person name="Hajiyeva S."/>
            <person name="Abbasov M."/>
            <person name="Kaur K."/>
            <person name="Hamwieh A."/>
            <person name="Solovyev V."/>
            <person name="Salamov A."/>
            <person name="Braich B."/>
            <person name="Kosarev P."/>
            <person name="Mahmoud A."/>
            <person name="Hajiyev E."/>
            <person name="Babayeva S."/>
            <person name="Izzatullayeva V."/>
            <person name="Mammadov A."/>
            <person name="Mammadov A."/>
            <person name="Sharifova S."/>
            <person name="Ojaghi J."/>
            <person name="Eynullazada K."/>
            <person name="Bayramov B."/>
            <person name="Abdulazimova A."/>
            <person name="Shahmuradov I."/>
        </authorList>
    </citation>
    <scope>NUCLEOTIDE SEQUENCE [LARGE SCALE GENOMIC DNA]</scope>
    <source>
        <strain evidence="8">cv. AG2017</strain>
        <tissue evidence="7">Leaf</tissue>
    </source>
</reference>
<dbReference type="EC" id="3.2.2.6" evidence="1"/>
<keyword evidence="8" id="KW-1185">Reference proteome</keyword>
<feature type="region of interest" description="Disordered" evidence="5">
    <location>
        <begin position="1"/>
        <end position="24"/>
    </location>
</feature>
<keyword evidence="2" id="KW-0378">Hydrolase</keyword>
<gene>
    <name evidence="7" type="ORF">CRG98_016070</name>
</gene>
<name>A0A2I0K4T1_PUNGR</name>
<dbReference type="GO" id="GO:0061809">
    <property type="term" value="F:NAD+ nucleosidase activity, cyclic ADP-ribose generating"/>
    <property type="evidence" value="ECO:0007669"/>
    <property type="project" value="UniProtKB-EC"/>
</dbReference>
<dbReference type="EMBL" id="PGOL01000887">
    <property type="protein sequence ID" value="PKI63552.1"/>
    <property type="molecule type" value="Genomic_DNA"/>
</dbReference>
<comment type="caution">
    <text evidence="7">The sequence shown here is derived from an EMBL/GenBank/DDBJ whole genome shotgun (WGS) entry which is preliminary data.</text>
</comment>
<keyword evidence="3" id="KW-0520">NAD</keyword>
<comment type="catalytic activity">
    <reaction evidence="4">
        <text>NAD(+) + H2O = ADP-D-ribose + nicotinamide + H(+)</text>
        <dbReference type="Rhea" id="RHEA:16301"/>
        <dbReference type="ChEBI" id="CHEBI:15377"/>
        <dbReference type="ChEBI" id="CHEBI:15378"/>
        <dbReference type="ChEBI" id="CHEBI:17154"/>
        <dbReference type="ChEBI" id="CHEBI:57540"/>
        <dbReference type="ChEBI" id="CHEBI:57967"/>
        <dbReference type="EC" id="3.2.2.6"/>
    </reaction>
    <physiologicalReaction direction="left-to-right" evidence="4">
        <dbReference type="Rhea" id="RHEA:16302"/>
    </physiologicalReaction>
</comment>
<evidence type="ECO:0000256" key="5">
    <source>
        <dbReference type="SAM" id="MobiDB-lite"/>
    </source>
</evidence>
<dbReference type="PANTHER" id="PTHR32009:SF39">
    <property type="entry name" value="TIR DOMAIN-CONTAINING PROTEIN"/>
    <property type="match status" value="1"/>
</dbReference>
<evidence type="ECO:0000256" key="1">
    <source>
        <dbReference type="ARBA" id="ARBA00011982"/>
    </source>
</evidence>
<evidence type="ECO:0000256" key="2">
    <source>
        <dbReference type="ARBA" id="ARBA00022801"/>
    </source>
</evidence>
<dbReference type="Pfam" id="PF01582">
    <property type="entry name" value="TIR"/>
    <property type="match status" value="1"/>
</dbReference>
<feature type="compositionally biased region" description="Basic and acidic residues" evidence="5">
    <location>
        <begin position="13"/>
        <end position="24"/>
    </location>
</feature>
<proteinExistence type="predicted"/>
<dbReference type="Proteomes" id="UP000233551">
    <property type="component" value="Unassembled WGS sequence"/>
</dbReference>
<dbReference type="PANTHER" id="PTHR32009">
    <property type="entry name" value="TMV RESISTANCE PROTEIN N-LIKE"/>
    <property type="match status" value="1"/>
</dbReference>
<dbReference type="SMART" id="SM00255">
    <property type="entry name" value="TIR"/>
    <property type="match status" value="1"/>
</dbReference>
<evidence type="ECO:0000256" key="3">
    <source>
        <dbReference type="ARBA" id="ARBA00023027"/>
    </source>
</evidence>
<dbReference type="InterPro" id="IPR035897">
    <property type="entry name" value="Toll_tir_struct_dom_sf"/>
</dbReference>
<feature type="domain" description="TIR" evidence="6">
    <location>
        <begin position="27"/>
        <end position="148"/>
    </location>
</feature>
<evidence type="ECO:0000313" key="8">
    <source>
        <dbReference type="Proteomes" id="UP000233551"/>
    </source>
</evidence>
<sequence length="148" mass="16551">MATEFGDSVSNKRRSDDDSGSDSHEGWTYDVFLSFRGEDTRRSFTSHLFHRLAEQGVNAFMDNSLPKGEDISSQLIDAIRSSRISVVMVLPVFYDVFPSDVRKLTGCFGEAVTKHEEDKDKETVARWRAALTEVGSLSGWDLTDYASG</sequence>
<dbReference type="InterPro" id="IPR000157">
    <property type="entry name" value="TIR_dom"/>
</dbReference>
<dbReference type="SUPFAM" id="SSF52200">
    <property type="entry name" value="Toll/Interleukin receptor TIR domain"/>
    <property type="match status" value="1"/>
</dbReference>
<accession>A0A2I0K4T1</accession>
<dbReference type="AlphaFoldDB" id="A0A2I0K4T1"/>
<evidence type="ECO:0000313" key="7">
    <source>
        <dbReference type="EMBL" id="PKI63552.1"/>
    </source>
</evidence>
<protein>
    <recommendedName>
        <fullName evidence="1">ADP-ribosyl cyclase/cyclic ADP-ribose hydrolase</fullName>
        <ecNumber evidence="1">3.2.2.6</ecNumber>
    </recommendedName>
</protein>
<dbReference type="Gene3D" id="3.40.50.10140">
    <property type="entry name" value="Toll/interleukin-1 receptor homology (TIR) domain"/>
    <property type="match status" value="2"/>
</dbReference>
<dbReference type="PROSITE" id="PS50104">
    <property type="entry name" value="TIR"/>
    <property type="match status" value="1"/>
</dbReference>
<dbReference type="GO" id="GO:0007165">
    <property type="term" value="P:signal transduction"/>
    <property type="evidence" value="ECO:0007669"/>
    <property type="project" value="InterPro"/>
</dbReference>
<organism evidence="7 8">
    <name type="scientific">Punica granatum</name>
    <name type="common">Pomegranate</name>
    <dbReference type="NCBI Taxonomy" id="22663"/>
    <lineage>
        <taxon>Eukaryota</taxon>
        <taxon>Viridiplantae</taxon>
        <taxon>Streptophyta</taxon>
        <taxon>Embryophyta</taxon>
        <taxon>Tracheophyta</taxon>
        <taxon>Spermatophyta</taxon>
        <taxon>Magnoliopsida</taxon>
        <taxon>eudicotyledons</taxon>
        <taxon>Gunneridae</taxon>
        <taxon>Pentapetalae</taxon>
        <taxon>rosids</taxon>
        <taxon>malvids</taxon>
        <taxon>Myrtales</taxon>
        <taxon>Lythraceae</taxon>
        <taxon>Punica</taxon>
    </lineage>
</organism>
<evidence type="ECO:0000259" key="6">
    <source>
        <dbReference type="PROSITE" id="PS50104"/>
    </source>
</evidence>
<evidence type="ECO:0000256" key="4">
    <source>
        <dbReference type="ARBA" id="ARBA00047304"/>
    </source>
</evidence>